<keyword evidence="1" id="KW-0472">Membrane</keyword>
<reference evidence="3" key="1">
    <citation type="submission" date="2016-07" db="EMBL/GenBank/DDBJ databases">
        <authorList>
            <person name="Florea S."/>
            <person name="Webb J.S."/>
            <person name="Jaromczyk J."/>
            <person name="Schardl C.L."/>
        </authorList>
    </citation>
    <scope>NUCLEOTIDE SEQUENCE [LARGE SCALE GENOMIC DNA]</scope>
    <source>
        <strain evidence="3">CY1</strain>
    </source>
</reference>
<accession>A0A1V4HLD4</accession>
<keyword evidence="1" id="KW-1133">Transmembrane helix</keyword>
<keyword evidence="3" id="KW-1185">Reference proteome</keyword>
<dbReference type="InterPro" id="IPR013901">
    <property type="entry name" value="Anthrone_oxy"/>
</dbReference>
<sequence>MQDTIFAFAAIFFAGLLAGTEFTVRFGIRGPLDLLEQSAHIIVRQGLVRTLRIIAPSFYFPALIFGVISLFTGDSGTPFVLRLSGIVMLVIWLGVTFGGTVPINSAALEWRPEAPPNNFRSLVERWERLAIFRVLASVFAFIFFLISQIIIIAS</sequence>
<protein>
    <recommendedName>
        <fullName evidence="4">DUF1772 domain-containing protein</fullName>
    </recommendedName>
</protein>
<feature type="transmembrane region" description="Helical" evidence="1">
    <location>
        <begin position="49"/>
        <end position="71"/>
    </location>
</feature>
<evidence type="ECO:0000313" key="2">
    <source>
        <dbReference type="EMBL" id="OPH57893.1"/>
    </source>
</evidence>
<dbReference type="Pfam" id="PF08592">
    <property type="entry name" value="Anthrone_oxy"/>
    <property type="match status" value="1"/>
</dbReference>
<evidence type="ECO:0000256" key="1">
    <source>
        <dbReference type="SAM" id="Phobius"/>
    </source>
</evidence>
<comment type="caution">
    <text evidence="2">The sequence shown here is derived from an EMBL/GenBank/DDBJ whole genome shotgun (WGS) entry which is preliminary data.</text>
</comment>
<dbReference type="EMBL" id="MBTG01000012">
    <property type="protein sequence ID" value="OPH57893.1"/>
    <property type="molecule type" value="Genomic_DNA"/>
</dbReference>
<dbReference type="Proteomes" id="UP000190626">
    <property type="component" value="Unassembled WGS sequence"/>
</dbReference>
<evidence type="ECO:0008006" key="4">
    <source>
        <dbReference type="Google" id="ProtNLM"/>
    </source>
</evidence>
<organism evidence="2 3">
    <name type="scientific">Paenibacillus ferrarius</name>
    <dbReference type="NCBI Taxonomy" id="1469647"/>
    <lineage>
        <taxon>Bacteria</taxon>
        <taxon>Bacillati</taxon>
        <taxon>Bacillota</taxon>
        <taxon>Bacilli</taxon>
        <taxon>Bacillales</taxon>
        <taxon>Paenibacillaceae</taxon>
        <taxon>Paenibacillus</taxon>
    </lineage>
</organism>
<dbReference type="STRING" id="1469647.BC351_03960"/>
<gene>
    <name evidence="2" type="ORF">BC351_03960</name>
</gene>
<proteinExistence type="predicted"/>
<name>A0A1V4HLD4_9BACL</name>
<feature type="transmembrane region" description="Helical" evidence="1">
    <location>
        <begin position="6"/>
        <end position="28"/>
    </location>
</feature>
<dbReference type="AlphaFoldDB" id="A0A1V4HLD4"/>
<evidence type="ECO:0000313" key="3">
    <source>
        <dbReference type="Proteomes" id="UP000190626"/>
    </source>
</evidence>
<keyword evidence="1" id="KW-0812">Transmembrane</keyword>
<feature type="transmembrane region" description="Helical" evidence="1">
    <location>
        <begin position="129"/>
        <end position="153"/>
    </location>
</feature>
<feature type="transmembrane region" description="Helical" evidence="1">
    <location>
        <begin position="83"/>
        <end position="108"/>
    </location>
</feature>